<dbReference type="Pfam" id="PF01715">
    <property type="entry name" value="IPPT"/>
    <property type="match status" value="1"/>
</dbReference>
<feature type="region of interest" description="Interaction with substrate tRNA" evidence="10">
    <location>
        <begin position="46"/>
        <end position="49"/>
    </location>
</feature>
<comment type="catalytic activity">
    <reaction evidence="9 10 11">
        <text>adenosine(37) in tRNA + dimethylallyl diphosphate = N(6)-dimethylallyladenosine(37) in tRNA + diphosphate</text>
        <dbReference type="Rhea" id="RHEA:26482"/>
        <dbReference type="Rhea" id="RHEA-COMP:10162"/>
        <dbReference type="Rhea" id="RHEA-COMP:10375"/>
        <dbReference type="ChEBI" id="CHEBI:33019"/>
        <dbReference type="ChEBI" id="CHEBI:57623"/>
        <dbReference type="ChEBI" id="CHEBI:74411"/>
        <dbReference type="ChEBI" id="CHEBI:74415"/>
        <dbReference type="EC" id="2.5.1.75"/>
    </reaction>
</comment>
<comment type="cofactor">
    <cofactor evidence="1 10">
        <name>Mg(2+)</name>
        <dbReference type="ChEBI" id="CHEBI:18420"/>
    </cofactor>
</comment>
<dbReference type="AlphaFoldDB" id="A0A4R3MX20"/>
<dbReference type="OrthoDB" id="9776390at2"/>
<comment type="caution">
    <text evidence="10">Lacks conserved residue(s) required for the propagation of feature annotation.</text>
</comment>
<dbReference type="Proteomes" id="UP000295717">
    <property type="component" value="Unassembled WGS sequence"/>
</dbReference>
<evidence type="ECO:0000256" key="13">
    <source>
        <dbReference type="RuleBase" id="RU003785"/>
    </source>
</evidence>
<evidence type="ECO:0000256" key="4">
    <source>
        <dbReference type="ARBA" id="ARBA00022679"/>
    </source>
</evidence>
<feature type="binding site" evidence="10">
    <location>
        <begin position="21"/>
        <end position="28"/>
    </location>
    <ligand>
        <name>ATP</name>
        <dbReference type="ChEBI" id="CHEBI:30616"/>
    </ligand>
</feature>
<feature type="region of interest" description="Interaction with substrate tRNA" evidence="10">
    <location>
        <begin position="170"/>
        <end position="174"/>
    </location>
</feature>
<dbReference type="NCBIfam" id="TIGR00174">
    <property type="entry name" value="miaA"/>
    <property type="match status" value="1"/>
</dbReference>
<feature type="region of interest" description="Interaction with substrate tRNA" evidence="10">
    <location>
        <begin position="253"/>
        <end position="258"/>
    </location>
</feature>
<feature type="binding site" evidence="10">
    <location>
        <begin position="23"/>
        <end position="28"/>
    </location>
    <ligand>
        <name>substrate</name>
    </ligand>
</feature>
<organism evidence="14 15">
    <name type="scientific">Thiobaca trueperi</name>
    <dbReference type="NCBI Taxonomy" id="127458"/>
    <lineage>
        <taxon>Bacteria</taxon>
        <taxon>Pseudomonadati</taxon>
        <taxon>Pseudomonadota</taxon>
        <taxon>Gammaproteobacteria</taxon>
        <taxon>Chromatiales</taxon>
        <taxon>Chromatiaceae</taxon>
        <taxon>Thiobaca</taxon>
    </lineage>
</organism>
<evidence type="ECO:0000256" key="9">
    <source>
        <dbReference type="ARBA" id="ARBA00049563"/>
    </source>
</evidence>
<proteinExistence type="inferred from homology"/>
<evidence type="ECO:0000256" key="11">
    <source>
        <dbReference type="RuleBase" id="RU003783"/>
    </source>
</evidence>
<name>A0A4R3MX20_9GAMM</name>
<comment type="subunit">
    <text evidence="10">Monomer.</text>
</comment>
<keyword evidence="7 10" id="KW-0067">ATP-binding</keyword>
<evidence type="ECO:0000256" key="5">
    <source>
        <dbReference type="ARBA" id="ARBA00022694"/>
    </source>
</evidence>
<reference evidence="14 15" key="1">
    <citation type="submission" date="2019-03" db="EMBL/GenBank/DDBJ databases">
        <title>Genomic Encyclopedia of Type Strains, Phase IV (KMG-IV): sequencing the most valuable type-strain genomes for metagenomic binning, comparative biology and taxonomic classification.</title>
        <authorList>
            <person name="Goeker M."/>
        </authorList>
    </citation>
    <scope>NUCLEOTIDE SEQUENCE [LARGE SCALE GENOMIC DNA]</scope>
    <source>
        <strain evidence="14 15">DSM 13587</strain>
    </source>
</reference>
<evidence type="ECO:0000256" key="10">
    <source>
        <dbReference type="HAMAP-Rule" id="MF_00185"/>
    </source>
</evidence>
<dbReference type="GO" id="GO:0052381">
    <property type="term" value="F:tRNA dimethylallyltransferase activity"/>
    <property type="evidence" value="ECO:0007669"/>
    <property type="project" value="UniProtKB-UniRule"/>
</dbReference>
<dbReference type="FunFam" id="1.10.20.140:FF:000001">
    <property type="entry name" value="tRNA dimethylallyltransferase"/>
    <property type="match status" value="1"/>
</dbReference>
<protein>
    <recommendedName>
        <fullName evidence="10">tRNA dimethylallyltransferase</fullName>
        <ecNumber evidence="10">2.5.1.75</ecNumber>
    </recommendedName>
    <alternativeName>
        <fullName evidence="10">Dimethylallyl diphosphate:tRNA dimethylallyltransferase</fullName>
        <shortName evidence="10">DMAPP:tRNA dimethylallyltransferase</shortName>
        <shortName evidence="10">DMATase</shortName>
    </alternativeName>
    <alternativeName>
        <fullName evidence="10">Isopentenyl-diphosphate:tRNA isopentenyltransferase</fullName>
        <shortName evidence="10">IPP transferase</shortName>
        <shortName evidence="10">IPPT</shortName>
        <shortName evidence="10">IPTase</shortName>
    </alternativeName>
</protein>
<dbReference type="EMBL" id="SMAO01000005">
    <property type="protein sequence ID" value="TCT20835.1"/>
    <property type="molecule type" value="Genomic_DNA"/>
</dbReference>
<accession>A0A4R3MX20</accession>
<dbReference type="EC" id="2.5.1.75" evidence="10"/>
<keyword evidence="4 10" id="KW-0808">Transferase</keyword>
<evidence type="ECO:0000256" key="2">
    <source>
        <dbReference type="ARBA" id="ARBA00003213"/>
    </source>
</evidence>
<dbReference type="PANTHER" id="PTHR11088">
    <property type="entry name" value="TRNA DIMETHYLALLYLTRANSFERASE"/>
    <property type="match status" value="1"/>
</dbReference>
<evidence type="ECO:0000256" key="1">
    <source>
        <dbReference type="ARBA" id="ARBA00001946"/>
    </source>
</evidence>
<evidence type="ECO:0000256" key="3">
    <source>
        <dbReference type="ARBA" id="ARBA00005842"/>
    </source>
</evidence>
<evidence type="ECO:0000313" key="15">
    <source>
        <dbReference type="Proteomes" id="UP000295717"/>
    </source>
</evidence>
<dbReference type="Gene3D" id="3.40.50.300">
    <property type="entry name" value="P-loop containing nucleotide triphosphate hydrolases"/>
    <property type="match status" value="1"/>
</dbReference>
<dbReference type="RefSeq" id="WP_132977436.1">
    <property type="nucleotide sequence ID" value="NZ_SMAO01000005.1"/>
</dbReference>
<comment type="function">
    <text evidence="2 10 12">Catalyzes the transfer of a dimethylallyl group onto the adenine at position 37 in tRNAs that read codons beginning with uridine, leading to the formation of N6-(dimethylallyl)adenosine (i(6)A).</text>
</comment>
<evidence type="ECO:0000256" key="6">
    <source>
        <dbReference type="ARBA" id="ARBA00022741"/>
    </source>
</evidence>
<dbReference type="PANTHER" id="PTHR11088:SF60">
    <property type="entry name" value="TRNA DIMETHYLALLYLTRANSFERASE"/>
    <property type="match status" value="1"/>
</dbReference>
<comment type="similarity">
    <text evidence="3 10 13">Belongs to the IPP transferase family.</text>
</comment>
<dbReference type="GO" id="GO:0006400">
    <property type="term" value="P:tRNA modification"/>
    <property type="evidence" value="ECO:0007669"/>
    <property type="project" value="TreeGrafter"/>
</dbReference>
<sequence>MQATSAQEPSDPRPWAILLMGPTASGKTDLAVELVRRLPCDIVSVDSAMVYRGMDIGTAKPVPAILAEAPHRLIDILDPAETYSTARFRTDALAAMADIAGRGRIPLLVGGTMLYFRALQQGLAWLPSADPEVRRTLLDEAERIGWPAMHERLARLDSATAAQIHPNDPQRIQRALEVQALTGRPMSELIRESDQSAQLPYRLLKLVRAPAERQILHERIERRFRSMVDAGLVDEVAVLRARGDLTEDLPAMRCVGYRQVLQYLAGAYTWDEMLHRGIVASRQLAKRQMTWLRAESDCHWLADEPAPLELALRLIDQALSEQVPISVLT</sequence>
<evidence type="ECO:0000256" key="7">
    <source>
        <dbReference type="ARBA" id="ARBA00022840"/>
    </source>
</evidence>
<evidence type="ECO:0000256" key="8">
    <source>
        <dbReference type="ARBA" id="ARBA00022842"/>
    </source>
</evidence>
<comment type="caution">
    <text evidence="14">The sequence shown here is derived from an EMBL/GenBank/DDBJ whole genome shotgun (WGS) entry which is preliminary data.</text>
</comment>
<feature type="site" description="Interaction with substrate tRNA" evidence="10">
    <location>
        <position position="134"/>
    </location>
</feature>
<dbReference type="InterPro" id="IPR018022">
    <property type="entry name" value="IPT"/>
</dbReference>
<feature type="site" description="Interaction with substrate tRNA" evidence="10">
    <location>
        <position position="112"/>
    </location>
</feature>
<dbReference type="InterPro" id="IPR039657">
    <property type="entry name" value="Dimethylallyltransferase"/>
</dbReference>
<keyword evidence="5 10" id="KW-0819">tRNA processing</keyword>
<evidence type="ECO:0000256" key="12">
    <source>
        <dbReference type="RuleBase" id="RU003784"/>
    </source>
</evidence>
<dbReference type="GO" id="GO:0005524">
    <property type="term" value="F:ATP binding"/>
    <property type="evidence" value="ECO:0007669"/>
    <property type="project" value="UniProtKB-UniRule"/>
</dbReference>
<dbReference type="Gene3D" id="1.10.20.140">
    <property type="match status" value="1"/>
</dbReference>
<dbReference type="InterPro" id="IPR027417">
    <property type="entry name" value="P-loop_NTPase"/>
</dbReference>
<dbReference type="HAMAP" id="MF_00185">
    <property type="entry name" value="IPP_trans"/>
    <property type="match status" value="1"/>
</dbReference>
<dbReference type="SUPFAM" id="SSF52540">
    <property type="entry name" value="P-loop containing nucleoside triphosphate hydrolases"/>
    <property type="match status" value="2"/>
</dbReference>
<evidence type="ECO:0000313" key="14">
    <source>
        <dbReference type="EMBL" id="TCT20835.1"/>
    </source>
</evidence>
<gene>
    <name evidence="10" type="primary">miaA</name>
    <name evidence="14" type="ORF">EDC35_105279</name>
</gene>
<keyword evidence="6 10" id="KW-0547">Nucleotide-binding</keyword>
<keyword evidence="8 10" id="KW-0460">Magnesium</keyword>
<keyword evidence="15" id="KW-1185">Reference proteome</keyword>